<organism evidence="2 3">
    <name type="scientific">Lentzea albida</name>
    <dbReference type="NCBI Taxonomy" id="65499"/>
    <lineage>
        <taxon>Bacteria</taxon>
        <taxon>Bacillati</taxon>
        <taxon>Actinomycetota</taxon>
        <taxon>Actinomycetes</taxon>
        <taxon>Pseudonocardiales</taxon>
        <taxon>Pseudonocardiaceae</taxon>
        <taxon>Lentzea</taxon>
    </lineage>
</organism>
<feature type="domain" description="Helix-turn-helix" evidence="1">
    <location>
        <begin position="8"/>
        <end position="53"/>
    </location>
</feature>
<dbReference type="STRING" id="65499.SAMN04488000_10417"/>
<dbReference type="RefSeq" id="WP_089914393.1">
    <property type="nucleotide sequence ID" value="NZ_FOFV01000004.1"/>
</dbReference>
<sequence>MSEQLWDVGQVAAYLRVTVATVYGWRTKKYGPKGRRVGKHVRWDPDEVRAWYLAQPAEVA</sequence>
<dbReference type="OrthoDB" id="5524782at2"/>
<name>A0A1H9I377_9PSEU</name>
<dbReference type="Proteomes" id="UP000199503">
    <property type="component" value="Unassembled WGS sequence"/>
</dbReference>
<evidence type="ECO:0000259" key="1">
    <source>
        <dbReference type="Pfam" id="PF12728"/>
    </source>
</evidence>
<evidence type="ECO:0000313" key="3">
    <source>
        <dbReference type="Proteomes" id="UP000199503"/>
    </source>
</evidence>
<dbReference type="AlphaFoldDB" id="A0A1H9I377"/>
<reference evidence="3" key="1">
    <citation type="submission" date="2016-10" db="EMBL/GenBank/DDBJ databases">
        <authorList>
            <person name="Varghese N."/>
            <person name="Submissions S."/>
        </authorList>
    </citation>
    <scope>NUCLEOTIDE SEQUENCE [LARGE SCALE GENOMIC DNA]</scope>
    <source>
        <strain evidence="3">DSM 44437</strain>
    </source>
</reference>
<dbReference type="Pfam" id="PF12728">
    <property type="entry name" value="HTH_17"/>
    <property type="match status" value="1"/>
</dbReference>
<protein>
    <submittedName>
        <fullName evidence="2">Helix-turn-helix domain-containing protein</fullName>
    </submittedName>
</protein>
<dbReference type="InterPro" id="IPR009061">
    <property type="entry name" value="DNA-bd_dom_put_sf"/>
</dbReference>
<proteinExistence type="predicted"/>
<dbReference type="InterPro" id="IPR036388">
    <property type="entry name" value="WH-like_DNA-bd_sf"/>
</dbReference>
<dbReference type="EMBL" id="FOFV01000004">
    <property type="protein sequence ID" value="SEQ69131.1"/>
    <property type="molecule type" value="Genomic_DNA"/>
</dbReference>
<evidence type="ECO:0000313" key="2">
    <source>
        <dbReference type="EMBL" id="SEQ69131.1"/>
    </source>
</evidence>
<dbReference type="InterPro" id="IPR041657">
    <property type="entry name" value="HTH_17"/>
</dbReference>
<accession>A0A1H9I377</accession>
<gene>
    <name evidence="2" type="ORF">SAMN04488000_10417</name>
</gene>
<keyword evidence="3" id="KW-1185">Reference proteome</keyword>
<dbReference type="SUPFAM" id="SSF46955">
    <property type="entry name" value="Putative DNA-binding domain"/>
    <property type="match status" value="1"/>
</dbReference>
<dbReference type="Gene3D" id="1.10.10.10">
    <property type="entry name" value="Winged helix-like DNA-binding domain superfamily/Winged helix DNA-binding domain"/>
    <property type="match status" value="1"/>
</dbReference>